<feature type="compositionally biased region" description="Basic and acidic residues" evidence="2">
    <location>
        <begin position="245"/>
        <end position="300"/>
    </location>
</feature>
<feature type="compositionally biased region" description="Polar residues" evidence="2">
    <location>
        <begin position="219"/>
        <end position="240"/>
    </location>
</feature>
<dbReference type="PANTHER" id="PTHR15268:SF17">
    <property type="entry name" value="BCLAF1 AND THRAP3 FAMILY MEMBER 3"/>
    <property type="match status" value="1"/>
</dbReference>
<feature type="region of interest" description="Disordered" evidence="2">
    <location>
        <begin position="72"/>
        <end position="348"/>
    </location>
</feature>
<feature type="compositionally biased region" description="Basic and acidic residues" evidence="2">
    <location>
        <begin position="72"/>
        <end position="81"/>
    </location>
</feature>
<feature type="compositionally biased region" description="Polar residues" evidence="2">
    <location>
        <begin position="650"/>
        <end position="678"/>
    </location>
</feature>
<dbReference type="OrthoDB" id="9935637at2759"/>
<dbReference type="PANTHER" id="PTHR15268">
    <property type="entry name" value="THRAP3/BCLAF1"/>
    <property type="match status" value="1"/>
</dbReference>
<feature type="region of interest" description="Disordered" evidence="2">
    <location>
        <begin position="550"/>
        <end position="569"/>
    </location>
</feature>
<evidence type="ECO:0000256" key="1">
    <source>
        <dbReference type="ARBA" id="ARBA00006481"/>
    </source>
</evidence>
<dbReference type="GeneTree" id="ENSGT00950000183163"/>
<dbReference type="RefSeq" id="XP_018616598.1">
    <property type="nucleotide sequence ID" value="XM_018761082.1"/>
</dbReference>
<dbReference type="Pfam" id="PF15440">
    <property type="entry name" value="THRAP3_BCLAF1"/>
    <property type="match status" value="1"/>
</dbReference>
<evidence type="ECO:0000256" key="2">
    <source>
        <dbReference type="SAM" id="MobiDB-lite"/>
    </source>
</evidence>
<dbReference type="InterPro" id="IPR029199">
    <property type="entry name" value="THRAP3_BCLAF1"/>
</dbReference>
<feature type="compositionally biased region" description="Basic and acidic residues" evidence="2">
    <location>
        <begin position="43"/>
        <end position="60"/>
    </location>
</feature>
<feature type="compositionally biased region" description="Basic and acidic residues" evidence="2">
    <location>
        <begin position="192"/>
        <end position="204"/>
    </location>
</feature>
<feature type="region of interest" description="Disordered" evidence="2">
    <location>
        <begin position="1"/>
        <end position="60"/>
    </location>
</feature>
<reference evidence="3 4" key="1">
    <citation type="submission" date="2019-04" db="EMBL/GenBank/DDBJ databases">
        <authorList>
            <consortium name="Wellcome Sanger Institute Data Sharing"/>
        </authorList>
    </citation>
    <scope>NUCLEOTIDE SEQUENCE [LARGE SCALE GENOMIC DNA]</scope>
</reference>
<dbReference type="Ensembl" id="ENSSFOT00015027158.2">
    <property type="protein sequence ID" value="ENSSFOP00015026853.1"/>
    <property type="gene ID" value="ENSSFOG00015017263.2"/>
</dbReference>
<proteinExistence type="inferred from homology"/>
<feature type="compositionally biased region" description="Basic and acidic residues" evidence="2">
    <location>
        <begin position="135"/>
        <end position="165"/>
    </location>
</feature>
<feature type="compositionally biased region" description="Basic and acidic residues" evidence="2">
    <location>
        <begin position="392"/>
        <end position="402"/>
    </location>
</feature>
<dbReference type="KEGG" id="sfm:108939624"/>
<dbReference type="GO" id="GO:0016592">
    <property type="term" value="C:mediator complex"/>
    <property type="evidence" value="ECO:0007669"/>
    <property type="project" value="TreeGrafter"/>
</dbReference>
<dbReference type="GO" id="GO:0003712">
    <property type="term" value="F:transcription coregulator activity"/>
    <property type="evidence" value="ECO:0007669"/>
    <property type="project" value="TreeGrafter"/>
</dbReference>
<dbReference type="Proteomes" id="UP000694397">
    <property type="component" value="Chromosome 24"/>
</dbReference>
<protein>
    <recommendedName>
        <fullName evidence="5">BCLAF1 and THRAP3 family member 3-like</fullName>
    </recommendedName>
</protein>
<feature type="region of interest" description="Disordered" evidence="2">
    <location>
        <begin position="512"/>
        <end position="533"/>
    </location>
</feature>
<keyword evidence="4" id="KW-1185">Reference proteome</keyword>
<dbReference type="GO" id="GO:0045944">
    <property type="term" value="P:positive regulation of transcription by RNA polymerase II"/>
    <property type="evidence" value="ECO:0007669"/>
    <property type="project" value="TreeGrafter"/>
</dbReference>
<accession>A0A8C9S235</accession>
<feature type="compositionally biased region" description="Low complexity" evidence="2">
    <location>
        <begin position="616"/>
        <end position="627"/>
    </location>
</feature>
<evidence type="ECO:0000313" key="3">
    <source>
        <dbReference type="Ensembl" id="ENSSFOP00015026853.1"/>
    </source>
</evidence>
<feature type="compositionally biased region" description="Low complexity" evidence="2">
    <location>
        <begin position="333"/>
        <end position="344"/>
    </location>
</feature>
<name>A0A8C9S235_SCLFO</name>
<dbReference type="GeneID" id="108939624"/>
<dbReference type="AlphaFoldDB" id="A0A8C9S235"/>
<gene>
    <name evidence="3" type="primary">zgc:112982</name>
</gene>
<feature type="region of interest" description="Disordered" evidence="2">
    <location>
        <begin position="613"/>
        <end position="678"/>
    </location>
</feature>
<feature type="compositionally biased region" description="Basic and acidic residues" evidence="2">
    <location>
        <begin position="100"/>
        <end position="118"/>
    </location>
</feature>
<feature type="compositionally biased region" description="Basic and acidic residues" evidence="2">
    <location>
        <begin position="173"/>
        <end position="184"/>
    </location>
</feature>
<organism evidence="3 4">
    <name type="scientific">Scleropages formosus</name>
    <name type="common">Asian bonytongue</name>
    <name type="synonym">Osteoglossum formosum</name>
    <dbReference type="NCBI Taxonomy" id="113540"/>
    <lineage>
        <taxon>Eukaryota</taxon>
        <taxon>Metazoa</taxon>
        <taxon>Chordata</taxon>
        <taxon>Craniata</taxon>
        <taxon>Vertebrata</taxon>
        <taxon>Euteleostomi</taxon>
        <taxon>Actinopterygii</taxon>
        <taxon>Neopterygii</taxon>
        <taxon>Teleostei</taxon>
        <taxon>Osteoglossocephala</taxon>
        <taxon>Osteoglossomorpha</taxon>
        <taxon>Osteoglossiformes</taxon>
        <taxon>Osteoglossidae</taxon>
        <taxon>Scleropages</taxon>
    </lineage>
</organism>
<feature type="region of interest" description="Disordered" evidence="2">
    <location>
        <begin position="378"/>
        <end position="418"/>
    </location>
</feature>
<evidence type="ECO:0008006" key="5">
    <source>
        <dbReference type="Google" id="ProtNLM"/>
    </source>
</evidence>
<comment type="similarity">
    <text evidence="1">Belongs to the BCLAF1/THRAP3 family.</text>
</comment>
<reference evidence="3" key="2">
    <citation type="submission" date="2025-08" db="UniProtKB">
        <authorList>
            <consortium name="Ensembl"/>
        </authorList>
    </citation>
    <scope>IDENTIFICATION</scope>
</reference>
<sequence>MSRPRSRSPLHPYGSSGPNRRSPARFNDRRYGSNHPLGAMDFDLQRDSGEKGRTTYREDEWHWEERLRTGPLEEHRTEGWRRPRLPNLTRTQKHSPPGGLDDRQRKHGFELNYAERRRLSPRRWLHSPETSSSRKRTEDHDDFQRYQDERGVPEERLAIRHDAKPGRRTSRPGWDRGGHGKDLQEQVWISDRNTRDRTHKERSFVRPGWRKRCAEDAGFQNSQDSQEWSAQRGLRSNTENAPIIVEHDHGISNRGQVKEDARVRQDYGYHHSHDQWHLREGRPRADHRKGFEHKQEDPRARPTQARRKSPGDVRSSPVRDTFRAKRSPIQEISSGRNSSSPSRTRQQEVAQTLEFLTNLALDANGDVDLRQIGSKLSVKNVPPTSNPVTAGGKRDGKEEKVPQRMGHGVPRAAANRSQTQETLTIKVDMGQSAVQHSASLPSDRQLSVDLISVGRQRLDFLPALEHGSGAQGESSHSGTFAQEIITLVHQVKEHYFKGRALTLNERFSSVQNDQLNEDTEKEEKVRPSGSPRINRRIDMSLSELRMYREVGHKQKHKRRLAVDPGDLRHDLERRRQERLEEVKVTIPGVGFPQQRQLPVSLHVDTEFCSQDAEGFSGTAWSGNSSSSERWGEDSRRVSQSRPGVPRPGFTVQNKSGRPQNRTVPRWHQNCNSANGTSW</sequence>
<dbReference type="GO" id="GO:0003677">
    <property type="term" value="F:DNA binding"/>
    <property type="evidence" value="ECO:0007669"/>
    <property type="project" value="TreeGrafter"/>
</dbReference>
<reference evidence="3" key="3">
    <citation type="submission" date="2025-09" db="UniProtKB">
        <authorList>
            <consortium name="Ensembl"/>
        </authorList>
    </citation>
    <scope>IDENTIFICATION</scope>
</reference>
<evidence type="ECO:0000313" key="4">
    <source>
        <dbReference type="Proteomes" id="UP000694397"/>
    </source>
</evidence>